<evidence type="ECO:0000259" key="2">
    <source>
        <dbReference type="Pfam" id="PF12708"/>
    </source>
</evidence>
<protein>
    <submittedName>
        <fullName evidence="3">Exo-beta-1,3-glucanase</fullName>
    </submittedName>
</protein>
<evidence type="ECO:0000313" key="4">
    <source>
        <dbReference type="Proteomes" id="UP001218218"/>
    </source>
</evidence>
<reference evidence="3" key="1">
    <citation type="submission" date="2023-03" db="EMBL/GenBank/DDBJ databases">
        <title>Massive genome expansion in bonnet fungi (Mycena s.s.) driven by repeated elements and novel gene families across ecological guilds.</title>
        <authorList>
            <consortium name="Lawrence Berkeley National Laboratory"/>
            <person name="Harder C.B."/>
            <person name="Miyauchi S."/>
            <person name="Viragh M."/>
            <person name="Kuo A."/>
            <person name="Thoen E."/>
            <person name="Andreopoulos B."/>
            <person name="Lu D."/>
            <person name="Skrede I."/>
            <person name="Drula E."/>
            <person name="Henrissat B."/>
            <person name="Morin E."/>
            <person name="Kohler A."/>
            <person name="Barry K."/>
            <person name="LaButti K."/>
            <person name="Morin E."/>
            <person name="Salamov A."/>
            <person name="Lipzen A."/>
            <person name="Mereny Z."/>
            <person name="Hegedus B."/>
            <person name="Baldrian P."/>
            <person name="Stursova M."/>
            <person name="Weitz H."/>
            <person name="Taylor A."/>
            <person name="Grigoriev I.V."/>
            <person name="Nagy L.G."/>
            <person name="Martin F."/>
            <person name="Kauserud H."/>
        </authorList>
    </citation>
    <scope>NUCLEOTIDE SEQUENCE</scope>
    <source>
        <strain evidence="3">CBHHK002</strain>
    </source>
</reference>
<keyword evidence="1" id="KW-0732">Signal</keyword>
<name>A0AAD6ZMR6_9AGAR</name>
<keyword evidence="4" id="KW-1185">Reference proteome</keyword>
<comment type="caution">
    <text evidence="3">The sequence shown here is derived from an EMBL/GenBank/DDBJ whole genome shotgun (WGS) entry which is preliminary data.</text>
</comment>
<dbReference type="FunFam" id="2.160.20.10:FF:000049">
    <property type="entry name" value="Putative exo-beta-1,3-glucanase"/>
    <property type="match status" value="1"/>
</dbReference>
<accession>A0AAD6ZMR6</accession>
<feature type="domain" description="Rhamnogalacturonase A/B/Epimerase-like pectate lyase" evidence="2">
    <location>
        <begin position="424"/>
        <end position="538"/>
    </location>
</feature>
<dbReference type="Proteomes" id="UP001218218">
    <property type="component" value="Unassembled WGS sequence"/>
</dbReference>
<dbReference type="CDD" id="cd23668">
    <property type="entry name" value="GH55_beta13glucanase-like"/>
    <property type="match status" value="1"/>
</dbReference>
<dbReference type="InterPro" id="IPR011050">
    <property type="entry name" value="Pectin_lyase_fold/virulence"/>
</dbReference>
<feature type="chain" id="PRO_5042187847" evidence="1">
    <location>
        <begin position="26"/>
        <end position="777"/>
    </location>
</feature>
<dbReference type="GO" id="GO:0004650">
    <property type="term" value="F:polygalacturonase activity"/>
    <property type="evidence" value="ECO:0007669"/>
    <property type="project" value="InterPro"/>
</dbReference>
<evidence type="ECO:0000313" key="3">
    <source>
        <dbReference type="EMBL" id="KAJ7328408.1"/>
    </source>
</evidence>
<dbReference type="SUPFAM" id="SSF51126">
    <property type="entry name" value="Pectin lyase-like"/>
    <property type="match status" value="2"/>
</dbReference>
<dbReference type="AlphaFoldDB" id="A0AAD6ZMR6"/>
<dbReference type="InterPro" id="IPR039279">
    <property type="entry name" value="QRT3-like"/>
</dbReference>
<dbReference type="Pfam" id="PF12708">
    <property type="entry name" value="Pect-lyase_RHGA_epim"/>
    <property type="match status" value="2"/>
</dbReference>
<dbReference type="EMBL" id="JARIHO010000039">
    <property type="protein sequence ID" value="KAJ7328408.1"/>
    <property type="molecule type" value="Genomic_DNA"/>
</dbReference>
<feature type="signal peptide" evidence="1">
    <location>
        <begin position="1"/>
        <end position="25"/>
    </location>
</feature>
<dbReference type="InterPro" id="IPR024535">
    <property type="entry name" value="RHGA/B-epi-like_pectate_lyase"/>
</dbReference>
<dbReference type="Gene3D" id="2.160.20.10">
    <property type="entry name" value="Single-stranded right-handed beta-helix, Pectin lyase-like"/>
    <property type="match status" value="2"/>
</dbReference>
<dbReference type="PANTHER" id="PTHR33928:SF2">
    <property type="entry name" value="PECTATE LYASE SUPERFAMILY PROTEIN DOMAIN-CONTAINING PROTEIN-RELATED"/>
    <property type="match status" value="1"/>
</dbReference>
<dbReference type="InterPro" id="IPR012334">
    <property type="entry name" value="Pectin_lyas_fold"/>
</dbReference>
<evidence type="ECO:0000256" key="1">
    <source>
        <dbReference type="SAM" id="SignalP"/>
    </source>
</evidence>
<sequence length="777" mass="81695">MRFAAQSLAAAAALSLVSLIPSARAACTPIAGSAAASDPFWINNAALHSKSKNAYNPGFKVFRNVKTDYGAVGDGVADDTDAINRAISDGGTCGQGCASSTISPAVVFFPPGTYRVTKPIIPFYYTSLVGDLKNKPTLLADAGLQGAVIDADPYLQGVSNPDGSGINWWNNQNNFFRSVRNFVIDVTRVPPSVAATGIHWQVGQATSLINIDFKMSAAAGTKHQGVFGENGSGGFISDLTFDGGAFGLWISSQQLTVRNVKITNAVSAVYQQWNWGFTWQNIQISNCQVGFDLHTGGLTLAAQSAGGVLLVDAKISNTGIGIRMSSTQPSSLAGSIVLDNVAFSGITTANVQDSAGTVLAANAAATPHWFQGNLYLGSSKRYLRGSYMPSGSRPTSLVDGTGAFFGRTRPQYQAYKASQFLTVVTNGGAKGDGVTDDTAAINAFLQQNSGCAILLFEAGTYLVTDTIFVPAGTSIVGDMFSVIMGTGAKFADQANPRPVVRVGNAGDSGAVEMSDLVITTTGGSAGAIGIEWNVKESTQGSAGLWDVHIRLGGAKGTNINSANCPTSSNDASKCTSAFLGLHITGSGYFENVWVWNADHDLDDPNQTQINAFSGRGVLVESTGPVWLVGTASEHHTIYQYAFKNAQNVYAGLIQTETPYFQPNPKAPTPFSLNPTYGDPATIGSDAYGLTITNSHNIFVYGAGLYSFYQTYSQDCVSNRNCQDSMALVDRASTAIHLYQLTTVASTNMLSYPNASIALQADNINGFASTVTLWEAPS</sequence>
<gene>
    <name evidence="3" type="ORF">DFH08DRAFT_319328</name>
</gene>
<organism evidence="3 4">
    <name type="scientific">Mycena albidolilacea</name>
    <dbReference type="NCBI Taxonomy" id="1033008"/>
    <lineage>
        <taxon>Eukaryota</taxon>
        <taxon>Fungi</taxon>
        <taxon>Dikarya</taxon>
        <taxon>Basidiomycota</taxon>
        <taxon>Agaricomycotina</taxon>
        <taxon>Agaricomycetes</taxon>
        <taxon>Agaricomycetidae</taxon>
        <taxon>Agaricales</taxon>
        <taxon>Marasmiineae</taxon>
        <taxon>Mycenaceae</taxon>
        <taxon>Mycena</taxon>
    </lineage>
</organism>
<dbReference type="PANTHER" id="PTHR33928">
    <property type="entry name" value="POLYGALACTURONASE QRT3"/>
    <property type="match status" value="1"/>
</dbReference>
<proteinExistence type="predicted"/>
<feature type="domain" description="Rhamnogalacturonase A/B/Epimerase-like pectate lyase" evidence="2">
    <location>
        <begin position="62"/>
        <end position="292"/>
    </location>
</feature>